<organism evidence="1 2">
    <name type="scientific">Snuella lapsa</name>
    <dbReference type="NCBI Taxonomy" id="870481"/>
    <lineage>
        <taxon>Bacteria</taxon>
        <taxon>Pseudomonadati</taxon>
        <taxon>Bacteroidota</taxon>
        <taxon>Flavobacteriia</taxon>
        <taxon>Flavobacteriales</taxon>
        <taxon>Flavobacteriaceae</taxon>
        <taxon>Snuella</taxon>
    </lineage>
</organism>
<comment type="caution">
    <text evidence="1">The sequence shown here is derived from an EMBL/GenBank/DDBJ whole genome shotgun (WGS) entry which is preliminary data.</text>
</comment>
<dbReference type="InterPro" id="IPR048012">
    <property type="entry name" value="BfmA-like_N"/>
</dbReference>
<name>A0ABP6WPR5_9FLAO</name>
<keyword evidence="2" id="KW-1185">Reference proteome</keyword>
<evidence type="ECO:0000313" key="1">
    <source>
        <dbReference type="EMBL" id="GAA3553762.1"/>
    </source>
</evidence>
<reference evidence="2" key="1">
    <citation type="journal article" date="2019" name="Int. J. Syst. Evol. Microbiol.">
        <title>The Global Catalogue of Microorganisms (GCM) 10K type strain sequencing project: providing services to taxonomists for standard genome sequencing and annotation.</title>
        <authorList>
            <consortium name="The Broad Institute Genomics Platform"/>
            <consortium name="The Broad Institute Genome Sequencing Center for Infectious Disease"/>
            <person name="Wu L."/>
            <person name="Ma J."/>
        </authorList>
    </citation>
    <scope>NUCLEOTIDE SEQUENCE [LARGE SCALE GENOMIC DNA]</scope>
    <source>
        <strain evidence="2">JCM 17111</strain>
    </source>
</reference>
<dbReference type="EMBL" id="BAABCY010000007">
    <property type="protein sequence ID" value="GAA3553762.1"/>
    <property type="molecule type" value="Genomic_DNA"/>
</dbReference>
<sequence>MRQKEPENKIMDTFSTVRFKIKVANRFRKFSIQVARNHTEALELMLDFFEIHELSPTDSIDGNLRSIEIRIKKRINNAIAIIKSIEQSQTLPTAAMLQSLFEQQLEQGDDDDYLGEHLEYIEKKFEHVETGEEKLLVETTVPKIRYERLEENMKKLKADFNYVLNKVKMVNSPFGKGYLKLEITPEELEKYNRTIKNP</sequence>
<accession>A0ABP6WPR5</accession>
<dbReference type="NCBIfam" id="NF041200">
    <property type="entry name" value="mob_BfmA_Nterm"/>
    <property type="match status" value="1"/>
</dbReference>
<gene>
    <name evidence="1" type="ORF">GCM10022395_01610</name>
</gene>
<protein>
    <submittedName>
        <fullName evidence="1">Uncharacterized protein</fullName>
    </submittedName>
</protein>
<dbReference type="Proteomes" id="UP001500954">
    <property type="component" value="Unassembled WGS sequence"/>
</dbReference>
<proteinExistence type="predicted"/>
<evidence type="ECO:0000313" key="2">
    <source>
        <dbReference type="Proteomes" id="UP001500954"/>
    </source>
</evidence>